<dbReference type="VEuPathDB" id="FungiDB:A1O9_07199"/>
<feature type="compositionally biased region" description="Low complexity" evidence="5">
    <location>
        <begin position="34"/>
        <end position="61"/>
    </location>
</feature>
<comment type="caution">
    <text evidence="7">The sequence shown here is derived from an EMBL/GenBank/DDBJ whole genome shotgun (WGS) entry which is preliminary data.</text>
</comment>
<dbReference type="GO" id="GO:0016020">
    <property type="term" value="C:membrane"/>
    <property type="evidence" value="ECO:0007669"/>
    <property type="project" value="UniProtKB-SubCell"/>
</dbReference>
<dbReference type="Proteomes" id="UP000027920">
    <property type="component" value="Unassembled WGS sequence"/>
</dbReference>
<evidence type="ECO:0000313" key="8">
    <source>
        <dbReference type="Proteomes" id="UP000027920"/>
    </source>
</evidence>
<sequence>ENPDSEAFSGITGTNGPGTSAMNSIFSSLQSEFTGTTRTGTRGDSATTTASTTTGTAGASLSGAGTTLATVTTGAGNSVTASISDDASNTASNAASNTSDGVVTVSESSCNSISCSSALKAAVAVPVVVAAIAGVLLLLFCIRRRKRRAAGASVSEKKPKKSGKKWSRHLRAFSFDAELLMGGRFSSSNSIRSRDPSVRSAGNNSRNGAHSAEPSLHSIDEVAPPYRDAISGSHPVNPSPLRHVNPIIAGAPDPIPRSVSSATAPPPYQPVARDSDHPQTPVSTRNPFADSTPVSPIDGSPFNDPPDDEEAAVEGARPTLSRGSSLYQSVNADDASDVASIGQAQVGRSVSVRQIGGANNGSS</sequence>
<evidence type="ECO:0000313" key="7">
    <source>
        <dbReference type="EMBL" id="KEF57009.1"/>
    </source>
</evidence>
<evidence type="ECO:0000256" key="2">
    <source>
        <dbReference type="ARBA" id="ARBA00022692"/>
    </source>
</evidence>
<feature type="compositionally biased region" description="Polar residues" evidence="5">
    <location>
        <begin position="11"/>
        <end position="33"/>
    </location>
</feature>
<evidence type="ECO:0000256" key="5">
    <source>
        <dbReference type="SAM" id="MobiDB-lite"/>
    </source>
</evidence>
<dbReference type="SUPFAM" id="SSF64518">
    <property type="entry name" value="Phase 1 flagellin"/>
    <property type="match status" value="1"/>
</dbReference>
<dbReference type="EMBL" id="AMGV01000005">
    <property type="protein sequence ID" value="KEF57009.1"/>
    <property type="molecule type" value="Genomic_DNA"/>
</dbReference>
<protein>
    <submittedName>
        <fullName evidence="7">Uncharacterized protein</fullName>
    </submittedName>
</protein>
<dbReference type="AlphaFoldDB" id="A0A072PA73"/>
<feature type="non-terminal residue" evidence="7">
    <location>
        <position position="363"/>
    </location>
</feature>
<keyword evidence="4 6" id="KW-0472">Membrane</keyword>
<dbReference type="RefSeq" id="XP_013259599.1">
    <property type="nucleotide sequence ID" value="XM_013404145.1"/>
</dbReference>
<feature type="non-terminal residue" evidence="7">
    <location>
        <position position="1"/>
    </location>
</feature>
<dbReference type="GeneID" id="25282113"/>
<dbReference type="GO" id="GO:0071944">
    <property type="term" value="C:cell periphery"/>
    <property type="evidence" value="ECO:0007669"/>
    <property type="project" value="UniProtKB-ARBA"/>
</dbReference>
<evidence type="ECO:0000256" key="1">
    <source>
        <dbReference type="ARBA" id="ARBA00004167"/>
    </source>
</evidence>
<reference evidence="7 8" key="1">
    <citation type="submission" date="2013-03" db="EMBL/GenBank/DDBJ databases">
        <title>The Genome Sequence of Exophiala aquamarina CBS 119918.</title>
        <authorList>
            <consortium name="The Broad Institute Genomics Platform"/>
            <person name="Cuomo C."/>
            <person name="de Hoog S."/>
            <person name="Gorbushina A."/>
            <person name="Walker B."/>
            <person name="Young S.K."/>
            <person name="Zeng Q."/>
            <person name="Gargeya S."/>
            <person name="Fitzgerald M."/>
            <person name="Haas B."/>
            <person name="Abouelleil A."/>
            <person name="Allen A.W."/>
            <person name="Alvarado L."/>
            <person name="Arachchi H.M."/>
            <person name="Berlin A.M."/>
            <person name="Chapman S.B."/>
            <person name="Gainer-Dewar J."/>
            <person name="Goldberg J."/>
            <person name="Griggs A."/>
            <person name="Gujja S."/>
            <person name="Hansen M."/>
            <person name="Howarth C."/>
            <person name="Imamovic A."/>
            <person name="Ireland A."/>
            <person name="Larimer J."/>
            <person name="McCowan C."/>
            <person name="Murphy C."/>
            <person name="Pearson M."/>
            <person name="Poon T.W."/>
            <person name="Priest M."/>
            <person name="Roberts A."/>
            <person name="Saif S."/>
            <person name="Shea T."/>
            <person name="Sisk P."/>
            <person name="Sykes S."/>
            <person name="Wortman J."/>
            <person name="Nusbaum C."/>
            <person name="Birren B."/>
        </authorList>
    </citation>
    <scope>NUCLEOTIDE SEQUENCE [LARGE SCALE GENOMIC DNA]</scope>
    <source>
        <strain evidence="7 8">CBS 119918</strain>
    </source>
</reference>
<keyword evidence="8" id="KW-1185">Reference proteome</keyword>
<comment type="subcellular location">
    <subcellularLocation>
        <location evidence="1">Membrane</location>
        <topology evidence="1">Single-pass membrane protein</topology>
    </subcellularLocation>
</comment>
<dbReference type="OrthoDB" id="4160305at2759"/>
<organism evidence="7 8">
    <name type="scientific">Exophiala aquamarina CBS 119918</name>
    <dbReference type="NCBI Taxonomy" id="1182545"/>
    <lineage>
        <taxon>Eukaryota</taxon>
        <taxon>Fungi</taxon>
        <taxon>Dikarya</taxon>
        <taxon>Ascomycota</taxon>
        <taxon>Pezizomycotina</taxon>
        <taxon>Eurotiomycetes</taxon>
        <taxon>Chaetothyriomycetidae</taxon>
        <taxon>Chaetothyriales</taxon>
        <taxon>Herpotrichiellaceae</taxon>
        <taxon>Exophiala</taxon>
    </lineage>
</organism>
<evidence type="ECO:0000256" key="6">
    <source>
        <dbReference type="SAM" id="Phobius"/>
    </source>
</evidence>
<dbReference type="InterPro" id="IPR051694">
    <property type="entry name" value="Immunoregulatory_rcpt-like"/>
</dbReference>
<keyword evidence="2 6" id="KW-0812">Transmembrane</keyword>
<dbReference type="PANTHER" id="PTHR15549">
    <property type="entry name" value="PAIRED IMMUNOGLOBULIN-LIKE TYPE 2 RECEPTOR"/>
    <property type="match status" value="1"/>
</dbReference>
<accession>A0A072PA73</accession>
<feature type="region of interest" description="Disordered" evidence="5">
    <location>
        <begin position="1"/>
        <end position="61"/>
    </location>
</feature>
<evidence type="ECO:0000256" key="3">
    <source>
        <dbReference type="ARBA" id="ARBA00022989"/>
    </source>
</evidence>
<dbReference type="HOGENOM" id="CLU_727624_0_0_1"/>
<evidence type="ECO:0000256" key="4">
    <source>
        <dbReference type="ARBA" id="ARBA00023136"/>
    </source>
</evidence>
<dbReference type="PANTHER" id="PTHR15549:SF30">
    <property type="entry name" value="MID2 DOMAIN-CONTAINING PROTEIN"/>
    <property type="match status" value="1"/>
</dbReference>
<proteinExistence type="predicted"/>
<gene>
    <name evidence="7" type="ORF">A1O9_07199</name>
</gene>
<feature type="region of interest" description="Disordered" evidence="5">
    <location>
        <begin position="186"/>
        <end position="324"/>
    </location>
</feature>
<keyword evidence="3 6" id="KW-1133">Transmembrane helix</keyword>
<feature type="transmembrane region" description="Helical" evidence="6">
    <location>
        <begin position="121"/>
        <end position="142"/>
    </location>
</feature>
<name>A0A072PA73_9EURO</name>